<evidence type="ECO:0000256" key="2">
    <source>
        <dbReference type="ARBA" id="ARBA00010596"/>
    </source>
</evidence>
<evidence type="ECO:0000256" key="1">
    <source>
        <dbReference type="ARBA" id="ARBA00004141"/>
    </source>
</evidence>
<evidence type="ECO:0000256" key="3">
    <source>
        <dbReference type="ARBA" id="ARBA00022692"/>
    </source>
</evidence>
<dbReference type="PANTHER" id="PTHR12822:SF2">
    <property type="entry name" value="PROTEIN YIPF"/>
    <property type="match status" value="1"/>
</dbReference>
<evidence type="ECO:0000313" key="9">
    <source>
        <dbReference type="WBParaSite" id="PTRK_0000488900.1"/>
    </source>
</evidence>
<keyword evidence="4 6" id="KW-1133">Transmembrane helix</keyword>
<proteinExistence type="inferred from homology"/>
<dbReference type="AlphaFoldDB" id="A0A0N4ZBH7"/>
<evidence type="ECO:0000313" key="8">
    <source>
        <dbReference type="Proteomes" id="UP000038045"/>
    </source>
</evidence>
<dbReference type="WBParaSite" id="PTRK_0000488900.1">
    <property type="protein sequence ID" value="PTRK_0000488900.1"/>
    <property type="gene ID" value="PTRK_0000488900"/>
</dbReference>
<feature type="transmembrane region" description="Helical" evidence="6">
    <location>
        <begin position="152"/>
        <end position="175"/>
    </location>
</feature>
<dbReference type="GO" id="GO:0000139">
    <property type="term" value="C:Golgi membrane"/>
    <property type="evidence" value="ECO:0007669"/>
    <property type="project" value="UniProtKB-SubCell"/>
</dbReference>
<evidence type="ECO:0000256" key="5">
    <source>
        <dbReference type="ARBA" id="ARBA00023136"/>
    </source>
</evidence>
<protein>
    <recommendedName>
        <fullName evidence="6">Protein YIPF</fullName>
    </recommendedName>
</protein>
<dbReference type="InterPro" id="IPR039765">
    <property type="entry name" value="Yip5/YIPF1/YIPF2"/>
</dbReference>
<sequence length="333" mass="37746">MDNNTTLDFLSFENEPSNYSRDNDNVSTNTEQKQYFSYLDSIQNYFNIDTNMFLSRIYHSMIPIRKTNFILDVIENNPDIYGPTWILLTLVLCIGVTNSLVHFFNSYGEQSAEVDFGMVTAVFTLLSIYISLIPMALYFYMYYNRAATNYTYMEVLCTYGYNLTVLIPIAILYHLNIPIWRLFLIVLAVGVTFKILYSTFWPALKNLDKRSEAILIMALVLILQFVVITLLKVYYLDSFSGIKMTEEIIYPGTKSSKALSVGSTPTINTIVSNITESIITTSTAKIKKEITTTSLLLPSTTNISSLLPPTTTQIISNITVTKVASLISNETRN</sequence>
<dbReference type="InterPro" id="IPR006977">
    <property type="entry name" value="Yip1_dom"/>
</dbReference>
<comment type="similarity">
    <text evidence="2 6">Belongs to the YIP1 family.</text>
</comment>
<evidence type="ECO:0000256" key="4">
    <source>
        <dbReference type="ARBA" id="ARBA00022989"/>
    </source>
</evidence>
<evidence type="ECO:0000259" key="7">
    <source>
        <dbReference type="Pfam" id="PF04893"/>
    </source>
</evidence>
<keyword evidence="8" id="KW-1185">Reference proteome</keyword>
<dbReference type="STRING" id="131310.A0A0N4ZBH7"/>
<reference evidence="9" key="1">
    <citation type="submission" date="2017-02" db="UniProtKB">
        <authorList>
            <consortium name="WormBaseParasite"/>
        </authorList>
    </citation>
    <scope>IDENTIFICATION</scope>
</reference>
<dbReference type="Proteomes" id="UP000038045">
    <property type="component" value="Unplaced"/>
</dbReference>
<evidence type="ECO:0000256" key="6">
    <source>
        <dbReference type="RuleBase" id="RU361264"/>
    </source>
</evidence>
<dbReference type="PANTHER" id="PTHR12822">
    <property type="entry name" value="PROTEIN YIPF"/>
    <property type="match status" value="1"/>
</dbReference>
<dbReference type="GO" id="GO:0031267">
    <property type="term" value="F:small GTPase binding"/>
    <property type="evidence" value="ECO:0007669"/>
    <property type="project" value="InterPro"/>
</dbReference>
<comment type="subcellular location">
    <subcellularLocation>
        <location evidence="6">Golgi apparatus membrane</location>
        <topology evidence="6">Multi-pass membrane protein</topology>
    </subcellularLocation>
    <subcellularLocation>
        <location evidence="1">Membrane</location>
        <topology evidence="1">Multi-pass membrane protein</topology>
    </subcellularLocation>
</comment>
<dbReference type="Pfam" id="PF04893">
    <property type="entry name" value="Yip1"/>
    <property type="match status" value="1"/>
</dbReference>
<feature type="transmembrane region" description="Helical" evidence="6">
    <location>
        <begin position="85"/>
        <end position="104"/>
    </location>
</feature>
<feature type="domain" description="Yip1" evidence="7">
    <location>
        <begin position="68"/>
        <end position="230"/>
    </location>
</feature>
<organism evidence="8 9">
    <name type="scientific">Parastrongyloides trichosuri</name>
    <name type="common">Possum-specific nematode worm</name>
    <dbReference type="NCBI Taxonomy" id="131310"/>
    <lineage>
        <taxon>Eukaryota</taxon>
        <taxon>Metazoa</taxon>
        <taxon>Ecdysozoa</taxon>
        <taxon>Nematoda</taxon>
        <taxon>Chromadorea</taxon>
        <taxon>Rhabditida</taxon>
        <taxon>Tylenchina</taxon>
        <taxon>Panagrolaimomorpha</taxon>
        <taxon>Strongyloidoidea</taxon>
        <taxon>Strongyloididae</taxon>
        <taxon>Parastrongyloides</taxon>
    </lineage>
</organism>
<keyword evidence="5 6" id="KW-0472">Membrane</keyword>
<name>A0A0N4ZBH7_PARTI</name>
<dbReference type="GO" id="GO:0016192">
    <property type="term" value="P:vesicle-mediated transport"/>
    <property type="evidence" value="ECO:0007669"/>
    <property type="project" value="InterPro"/>
</dbReference>
<keyword evidence="3 6" id="KW-0812">Transmembrane</keyword>
<accession>A0A0N4ZBH7</accession>
<feature type="transmembrane region" description="Helical" evidence="6">
    <location>
        <begin position="116"/>
        <end position="140"/>
    </location>
</feature>
<feature type="transmembrane region" description="Helical" evidence="6">
    <location>
        <begin position="182"/>
        <end position="201"/>
    </location>
</feature>
<feature type="transmembrane region" description="Helical" evidence="6">
    <location>
        <begin position="213"/>
        <end position="235"/>
    </location>
</feature>